<name>A0A1G5Q6J1_9RHOB</name>
<evidence type="ECO:0000313" key="1">
    <source>
        <dbReference type="EMBL" id="SCZ57001.1"/>
    </source>
</evidence>
<proteinExistence type="predicted"/>
<dbReference type="RefSeq" id="WP_090216982.1">
    <property type="nucleotide sequence ID" value="NZ_FMWG01000003.1"/>
</dbReference>
<dbReference type="AlphaFoldDB" id="A0A1G5Q6J1"/>
<protein>
    <submittedName>
        <fullName evidence="1">Uncharacterized protein</fullName>
    </submittedName>
</protein>
<evidence type="ECO:0000313" key="2">
    <source>
        <dbReference type="Proteomes" id="UP000198767"/>
    </source>
</evidence>
<dbReference type="EMBL" id="FMWG01000003">
    <property type="protein sequence ID" value="SCZ57001.1"/>
    <property type="molecule type" value="Genomic_DNA"/>
</dbReference>
<organism evidence="1 2">
    <name type="scientific">Epibacterium ulvae</name>
    <dbReference type="NCBI Taxonomy" id="1156985"/>
    <lineage>
        <taxon>Bacteria</taxon>
        <taxon>Pseudomonadati</taxon>
        <taxon>Pseudomonadota</taxon>
        <taxon>Alphaproteobacteria</taxon>
        <taxon>Rhodobacterales</taxon>
        <taxon>Roseobacteraceae</taxon>
        <taxon>Epibacterium</taxon>
    </lineage>
</organism>
<dbReference type="Proteomes" id="UP000198767">
    <property type="component" value="Unassembled WGS sequence"/>
</dbReference>
<keyword evidence="2" id="KW-1185">Reference proteome</keyword>
<dbReference type="STRING" id="1156985.SAMN04488118_10312"/>
<accession>A0A1G5Q6J1</accession>
<reference evidence="1 2" key="1">
    <citation type="submission" date="2016-10" db="EMBL/GenBank/DDBJ databases">
        <authorList>
            <person name="de Groot N.N."/>
        </authorList>
    </citation>
    <scope>NUCLEOTIDE SEQUENCE [LARGE SCALE GENOMIC DNA]</scope>
    <source>
        <strain evidence="1 2">U95</strain>
    </source>
</reference>
<gene>
    <name evidence="1" type="ORF">SAMN04488118_10312</name>
</gene>
<sequence>MAGLMSHRRVREQLLRQQKPSVHVSNSSATKFYVQATAKLPFGLALQNRLELTAIGTVYAINWQLYDVRPEILKIFKSKSVPYGLLDLMQIVVGTVML</sequence>